<keyword evidence="4" id="KW-0689">Ribosomal protein</keyword>
<dbReference type="Pfam" id="PF00583">
    <property type="entry name" value="Acetyltransf_1"/>
    <property type="match status" value="1"/>
</dbReference>
<sequence length="165" mass="18426">MSPAPGSWTLRRMVPADVAAVHALERRLFPVDAWPLEMFFAELAQPVCWYWVAEQDGVIVGYAGLMCLRPVGDVQTIAVVPEHEGRGIGSALLRTLHAQARELGATEVLLEVRADNPRAQQLYRRFGYEQIHTRPRYYRDGADALIMRLDLTGTDTPAAPTEETP</sequence>
<dbReference type="InterPro" id="IPR000182">
    <property type="entry name" value="GNAT_dom"/>
</dbReference>
<protein>
    <submittedName>
        <fullName evidence="4">30S ribosomal protein S18</fullName>
    </submittedName>
</protein>
<feature type="domain" description="N-acetyltransferase" evidence="3">
    <location>
        <begin position="8"/>
        <end position="152"/>
    </location>
</feature>
<evidence type="ECO:0000259" key="3">
    <source>
        <dbReference type="PROSITE" id="PS51186"/>
    </source>
</evidence>
<evidence type="ECO:0000256" key="1">
    <source>
        <dbReference type="ARBA" id="ARBA00022679"/>
    </source>
</evidence>
<dbReference type="Gene3D" id="3.40.630.30">
    <property type="match status" value="1"/>
</dbReference>
<evidence type="ECO:0000256" key="2">
    <source>
        <dbReference type="ARBA" id="ARBA00023315"/>
    </source>
</evidence>
<dbReference type="GO" id="GO:0005840">
    <property type="term" value="C:ribosome"/>
    <property type="evidence" value="ECO:0007669"/>
    <property type="project" value="UniProtKB-KW"/>
</dbReference>
<keyword evidence="5" id="KW-1185">Reference proteome</keyword>
<dbReference type="NCBIfam" id="TIGR01575">
    <property type="entry name" value="rimI"/>
    <property type="match status" value="1"/>
</dbReference>
<evidence type="ECO:0000313" key="4">
    <source>
        <dbReference type="EMBL" id="KHD98017.1"/>
    </source>
</evidence>
<keyword evidence="1" id="KW-0808">Transferase</keyword>
<organism evidence="4 5">
    <name type="scientific">Kocuria rosea subsp. polaris</name>
    <dbReference type="NCBI Taxonomy" id="136273"/>
    <lineage>
        <taxon>Bacteria</taxon>
        <taxon>Bacillati</taxon>
        <taxon>Actinomycetota</taxon>
        <taxon>Actinomycetes</taxon>
        <taxon>Micrococcales</taxon>
        <taxon>Micrococcaceae</taxon>
        <taxon>Kocuria</taxon>
    </lineage>
</organism>
<dbReference type="GO" id="GO:0008080">
    <property type="term" value="F:N-acetyltransferase activity"/>
    <property type="evidence" value="ECO:0007669"/>
    <property type="project" value="InterPro"/>
</dbReference>
<dbReference type="InterPro" id="IPR016181">
    <property type="entry name" value="Acyl_CoA_acyltransferase"/>
</dbReference>
<dbReference type="InterPro" id="IPR050832">
    <property type="entry name" value="Bact_Acetyltransf"/>
</dbReference>
<dbReference type="PANTHER" id="PTHR43877">
    <property type="entry name" value="AMINOALKYLPHOSPHONATE N-ACETYLTRANSFERASE-RELATED-RELATED"/>
    <property type="match status" value="1"/>
</dbReference>
<evidence type="ECO:0000313" key="5">
    <source>
        <dbReference type="Proteomes" id="UP000030466"/>
    </source>
</evidence>
<dbReference type="EMBL" id="JSUH01000004">
    <property type="protein sequence ID" value="KHD98017.1"/>
    <property type="molecule type" value="Genomic_DNA"/>
</dbReference>
<reference evidence="4 5" key="1">
    <citation type="journal article" date="2003" name="Int. J. Syst. Evol. Microbiol.">
        <title>Kocuria polaris sp. nov., an orange-pigmented psychrophilic bacterium isolated from an Antarctic cyanobacterial mat sample.</title>
        <authorList>
            <person name="Reddy G.S."/>
            <person name="Prakash J.S."/>
            <person name="Prabahar V."/>
            <person name="Matsumoto G.I."/>
            <person name="Stackebrandt E."/>
            <person name="Shivaji S."/>
        </authorList>
    </citation>
    <scope>NUCLEOTIDE SEQUENCE [LARGE SCALE GENOMIC DNA]</scope>
    <source>
        <strain evidence="4 5">CMS 76or</strain>
    </source>
</reference>
<name>A0A0A6YCT9_KOCRO</name>
<accession>A0A0A6YCT9</accession>
<dbReference type="Proteomes" id="UP000030466">
    <property type="component" value="Unassembled WGS sequence"/>
</dbReference>
<dbReference type="SUPFAM" id="SSF55729">
    <property type="entry name" value="Acyl-CoA N-acyltransferases (Nat)"/>
    <property type="match status" value="1"/>
</dbReference>
<keyword evidence="2" id="KW-0012">Acyltransferase</keyword>
<keyword evidence="4" id="KW-0687">Ribonucleoprotein</keyword>
<dbReference type="CDD" id="cd04301">
    <property type="entry name" value="NAT_SF"/>
    <property type="match status" value="1"/>
</dbReference>
<proteinExistence type="predicted"/>
<dbReference type="AlphaFoldDB" id="A0A0A6YCT9"/>
<dbReference type="PROSITE" id="PS51186">
    <property type="entry name" value="GNAT"/>
    <property type="match status" value="1"/>
</dbReference>
<comment type="caution">
    <text evidence="4">The sequence shown here is derived from an EMBL/GenBank/DDBJ whole genome shotgun (WGS) entry which is preliminary data.</text>
</comment>
<dbReference type="InterPro" id="IPR006464">
    <property type="entry name" value="AcTrfase_RimI/Ard1"/>
</dbReference>
<gene>
    <name evidence="4" type="ORF">GY22_05510</name>
</gene>